<dbReference type="InterPro" id="IPR036875">
    <property type="entry name" value="Znf_CCHC_sf"/>
</dbReference>
<gene>
    <name evidence="7" type="primary">Ervk7_1</name>
    <name evidence="7" type="ORF">DICEXI_R08078</name>
</gene>
<evidence type="ECO:0000256" key="5">
    <source>
        <dbReference type="SAM" id="MobiDB-lite"/>
    </source>
</evidence>
<dbReference type="Gene3D" id="1.10.375.10">
    <property type="entry name" value="Human Immunodeficiency Virus Type 1 Capsid Protein"/>
    <property type="match status" value="1"/>
</dbReference>
<dbReference type="SUPFAM" id="SSF57756">
    <property type="entry name" value="Retrovirus zinc finger-like domains"/>
    <property type="match status" value="1"/>
</dbReference>
<dbReference type="Gene3D" id="1.10.1200.30">
    <property type="match status" value="1"/>
</dbReference>
<dbReference type="AlphaFoldDB" id="A0A7K9KHL0"/>
<dbReference type="InterPro" id="IPR050195">
    <property type="entry name" value="Primate_lentivir_Gag_pol-like"/>
</dbReference>
<evidence type="ECO:0000313" key="7">
    <source>
        <dbReference type="EMBL" id="NXH50043.1"/>
    </source>
</evidence>
<evidence type="ECO:0000313" key="8">
    <source>
        <dbReference type="Proteomes" id="UP000523279"/>
    </source>
</evidence>
<keyword evidence="3" id="KW-0862">Zinc</keyword>
<comment type="caution">
    <text evidence="7">The sequence shown here is derived from an EMBL/GenBank/DDBJ whole genome shotgun (WGS) entry which is preliminary data.</text>
</comment>
<sequence length="596" mass="66295">MESEVALELFTSFLKKREIADLDLKKDPLVLYTYGRAQSLFKASGDLFEVTEWQKLGSILWDKVIDDDKAAHKLMKPWRAVINCLKRHKAEKKVVAVATATLEGDSNKPGMHYIGWDYNPIPPVGVTIEIESRPGGKQPSAPPAPAHDPTSSTSAAHPFLGNEQSAVLDDELSDSEEEQLEEEAARYHHEKVLTKAAAASSNPPRGHSRKLPLTKGIDWLSIQKEAICNKDYETCSAINDLNYQAFLVFYTQNASAGLNANYAPIDWKLLSQLRATVNNCGLHGEPTKQMLSYIWGLGILLPEDIKSIMRIIMTQSQVMLWQAHWQQLSDRFAEVPRQQNDPLHGVTVEQLMGTGQFVTIEMQAQVGDDILRAAMWLAREAINRVRTAPVSPSYMSIKQGREESFASFVDKVTEAINQANVQDFMKGALLRQCILENCNATTRNIISTMSIYASIEEMLERMSRISMGAQAMLVEALRDVGKDLVQAQAQAFAALTPLQPINKSKQQSRLKCFRCGKIGHFRRNCKEGAVWCNKCSMNSHSTAACRRSGNAMRSAKSRGAKTPAAAPLWYAPDNYSQQAPSGQPQPGASAWTWQLQ</sequence>
<feature type="region of interest" description="Disordered" evidence="5">
    <location>
        <begin position="127"/>
        <end position="157"/>
    </location>
</feature>
<organism evidence="7 8">
    <name type="scientific">Dicaeum eximium</name>
    <dbReference type="NCBI Taxonomy" id="667154"/>
    <lineage>
        <taxon>Eukaryota</taxon>
        <taxon>Metazoa</taxon>
        <taxon>Chordata</taxon>
        <taxon>Craniata</taxon>
        <taxon>Vertebrata</taxon>
        <taxon>Euteleostomi</taxon>
        <taxon>Archelosauria</taxon>
        <taxon>Archosauria</taxon>
        <taxon>Dinosauria</taxon>
        <taxon>Saurischia</taxon>
        <taxon>Theropoda</taxon>
        <taxon>Coelurosauria</taxon>
        <taxon>Aves</taxon>
        <taxon>Neognathae</taxon>
        <taxon>Neoaves</taxon>
        <taxon>Telluraves</taxon>
        <taxon>Australaves</taxon>
        <taxon>Passeriformes</taxon>
        <taxon>Passeroidea</taxon>
        <taxon>Dicaeidae</taxon>
        <taxon>Dicaeum</taxon>
    </lineage>
</organism>
<dbReference type="Pfam" id="PF19317">
    <property type="entry name" value="Gag_p24_C"/>
    <property type="match status" value="1"/>
</dbReference>
<feature type="region of interest" description="Disordered" evidence="5">
    <location>
        <begin position="573"/>
        <end position="596"/>
    </location>
</feature>
<dbReference type="EMBL" id="VWZP01010183">
    <property type="protein sequence ID" value="NXH50043.1"/>
    <property type="molecule type" value="Genomic_DNA"/>
</dbReference>
<feature type="compositionally biased region" description="Low complexity" evidence="5">
    <location>
        <begin position="576"/>
        <end position="590"/>
    </location>
</feature>
<accession>A0A7K9KHL0</accession>
<evidence type="ECO:0000256" key="4">
    <source>
        <dbReference type="PROSITE-ProRule" id="PRU00047"/>
    </source>
</evidence>
<dbReference type="SUPFAM" id="SSF47353">
    <property type="entry name" value="Retrovirus capsid dimerization domain-like"/>
    <property type="match status" value="1"/>
</dbReference>
<dbReference type="InterPro" id="IPR045345">
    <property type="entry name" value="Gag_p24_C"/>
</dbReference>
<keyword evidence="1" id="KW-0479">Metal-binding</keyword>
<evidence type="ECO:0000256" key="3">
    <source>
        <dbReference type="ARBA" id="ARBA00022833"/>
    </source>
</evidence>
<dbReference type="InterPro" id="IPR001878">
    <property type="entry name" value="Znf_CCHC"/>
</dbReference>
<dbReference type="InterPro" id="IPR008919">
    <property type="entry name" value="Retrov_capsid_N"/>
</dbReference>
<dbReference type="GO" id="GO:0016032">
    <property type="term" value="P:viral process"/>
    <property type="evidence" value="ECO:0007669"/>
    <property type="project" value="InterPro"/>
</dbReference>
<feature type="non-terminal residue" evidence="7">
    <location>
        <position position="596"/>
    </location>
</feature>
<dbReference type="Gene3D" id="4.10.60.10">
    <property type="entry name" value="Zinc finger, CCHC-type"/>
    <property type="match status" value="1"/>
</dbReference>
<protein>
    <submittedName>
        <fullName evidence="7">GAK7 protein</fullName>
    </submittedName>
</protein>
<name>A0A7K9KHL0_9PASE</name>
<reference evidence="7 8" key="1">
    <citation type="submission" date="2019-09" db="EMBL/GenBank/DDBJ databases">
        <title>Bird 10,000 Genomes (B10K) Project - Family phase.</title>
        <authorList>
            <person name="Zhang G."/>
        </authorList>
    </citation>
    <scope>NUCLEOTIDE SEQUENCE [LARGE SCALE GENOMIC DNA]</scope>
    <source>
        <strain evidence="7">B10K-DU-001-34</strain>
        <tissue evidence="7">Muscle</tissue>
    </source>
</reference>
<dbReference type="Pfam" id="PF00607">
    <property type="entry name" value="Gag_p24"/>
    <property type="match status" value="1"/>
</dbReference>
<keyword evidence="2 4" id="KW-0863">Zinc-finger</keyword>
<dbReference type="InterPro" id="IPR008916">
    <property type="entry name" value="Retrov_capsid_C"/>
</dbReference>
<dbReference type="GO" id="GO:0008270">
    <property type="term" value="F:zinc ion binding"/>
    <property type="evidence" value="ECO:0007669"/>
    <property type="project" value="UniProtKB-KW"/>
</dbReference>
<evidence type="ECO:0000259" key="6">
    <source>
        <dbReference type="PROSITE" id="PS50158"/>
    </source>
</evidence>
<evidence type="ECO:0000256" key="2">
    <source>
        <dbReference type="ARBA" id="ARBA00022771"/>
    </source>
</evidence>
<feature type="non-terminal residue" evidence="7">
    <location>
        <position position="1"/>
    </location>
</feature>
<dbReference type="PROSITE" id="PS50158">
    <property type="entry name" value="ZF_CCHC"/>
    <property type="match status" value="1"/>
</dbReference>
<keyword evidence="8" id="KW-1185">Reference proteome</keyword>
<dbReference type="SMART" id="SM00343">
    <property type="entry name" value="ZnF_C2HC"/>
    <property type="match status" value="1"/>
</dbReference>
<dbReference type="Pfam" id="PF00098">
    <property type="entry name" value="zf-CCHC"/>
    <property type="match status" value="1"/>
</dbReference>
<feature type="domain" description="CCHC-type" evidence="6">
    <location>
        <begin position="511"/>
        <end position="527"/>
    </location>
</feature>
<dbReference type="PANTHER" id="PTHR40389:SF3">
    <property type="entry name" value="IGE-BINDING PROTEIN"/>
    <property type="match status" value="1"/>
</dbReference>
<dbReference type="GO" id="GO:0003676">
    <property type="term" value="F:nucleic acid binding"/>
    <property type="evidence" value="ECO:0007669"/>
    <property type="project" value="InterPro"/>
</dbReference>
<dbReference type="PANTHER" id="PTHR40389">
    <property type="entry name" value="ENDOGENOUS RETROVIRUS GROUP K MEMBER 24 GAG POLYPROTEIN-RELATED"/>
    <property type="match status" value="1"/>
</dbReference>
<dbReference type="SUPFAM" id="SSF47943">
    <property type="entry name" value="Retrovirus capsid protein, N-terminal core domain"/>
    <property type="match status" value="1"/>
</dbReference>
<dbReference type="Proteomes" id="UP000523279">
    <property type="component" value="Unassembled WGS sequence"/>
</dbReference>
<evidence type="ECO:0000256" key="1">
    <source>
        <dbReference type="ARBA" id="ARBA00022723"/>
    </source>
</evidence>
<proteinExistence type="predicted"/>